<keyword evidence="1" id="KW-1133">Transmembrane helix</keyword>
<evidence type="ECO:0000256" key="1">
    <source>
        <dbReference type="SAM" id="Phobius"/>
    </source>
</evidence>
<dbReference type="AlphaFoldDB" id="J2T6U5"/>
<reference evidence="2 3" key="1">
    <citation type="journal article" date="2012" name="J. Bacteriol.">
        <title>Twenty-one genome sequences from Pseudomonas species and 19 genome sequences from diverse bacteria isolated from the rhizosphere and endosphere of Populus deltoides.</title>
        <authorList>
            <person name="Brown S.D."/>
            <person name="Utturkar S.M."/>
            <person name="Klingeman D.M."/>
            <person name="Johnson C.M."/>
            <person name="Martin S.L."/>
            <person name="Land M.L."/>
            <person name="Lu T.Y."/>
            <person name="Schadt C.W."/>
            <person name="Doktycz M.J."/>
            <person name="Pelletier D.A."/>
        </authorList>
    </citation>
    <scope>NUCLEOTIDE SEQUENCE [LARGE SCALE GENOMIC DNA]</scope>
    <source>
        <strain evidence="2 3">CF314</strain>
    </source>
</reference>
<comment type="caution">
    <text evidence="2">The sequence shown here is derived from an EMBL/GenBank/DDBJ whole genome shotgun (WGS) entry which is preliminary data.</text>
</comment>
<dbReference type="EMBL" id="AKJY01000020">
    <property type="protein sequence ID" value="EJL73777.1"/>
    <property type="molecule type" value="Genomic_DNA"/>
</dbReference>
<accession>J2T6U5</accession>
<dbReference type="PATRIC" id="fig|1144316.3.peg.1351"/>
<organism evidence="2 3">
    <name type="scientific">Chryseobacterium populi</name>
    <dbReference type="NCBI Taxonomy" id="1144316"/>
    <lineage>
        <taxon>Bacteria</taxon>
        <taxon>Pseudomonadati</taxon>
        <taxon>Bacteroidota</taxon>
        <taxon>Flavobacteriia</taxon>
        <taxon>Flavobacteriales</taxon>
        <taxon>Weeksellaceae</taxon>
        <taxon>Chryseobacterium group</taxon>
        <taxon>Chryseobacterium</taxon>
    </lineage>
</organism>
<name>J2T6U5_9FLAO</name>
<keyword evidence="3" id="KW-1185">Reference proteome</keyword>
<sequence>MKKLALVTFFFFIISLGMNYFFYSDYEITTKSIFVLVVSSILFAIFMSFLMKKSNS</sequence>
<protein>
    <submittedName>
        <fullName evidence="2">Uncharacterized protein</fullName>
    </submittedName>
</protein>
<dbReference type="Proteomes" id="UP000007509">
    <property type="component" value="Unassembled WGS sequence"/>
</dbReference>
<evidence type="ECO:0000313" key="3">
    <source>
        <dbReference type="Proteomes" id="UP000007509"/>
    </source>
</evidence>
<keyword evidence="1" id="KW-0812">Transmembrane</keyword>
<gene>
    <name evidence="2" type="ORF">PMI13_01350</name>
</gene>
<proteinExistence type="predicted"/>
<keyword evidence="1" id="KW-0472">Membrane</keyword>
<feature type="transmembrane region" description="Helical" evidence="1">
    <location>
        <begin position="33"/>
        <end position="51"/>
    </location>
</feature>
<evidence type="ECO:0000313" key="2">
    <source>
        <dbReference type="EMBL" id="EJL73777.1"/>
    </source>
</evidence>